<proteinExistence type="predicted"/>
<dbReference type="EMBL" id="CP060723">
    <property type="protein sequence ID" value="QNN44892.1"/>
    <property type="molecule type" value="Genomic_DNA"/>
</dbReference>
<dbReference type="GO" id="GO:0004180">
    <property type="term" value="F:carboxypeptidase activity"/>
    <property type="evidence" value="ECO:0007669"/>
    <property type="project" value="UniProtKB-KW"/>
</dbReference>
<dbReference type="Gene3D" id="2.60.40.1120">
    <property type="entry name" value="Carboxypeptidase-like, regulatory domain"/>
    <property type="match status" value="1"/>
</dbReference>
<evidence type="ECO:0000313" key="2">
    <source>
        <dbReference type="Proteomes" id="UP000515806"/>
    </source>
</evidence>
<keyword evidence="1" id="KW-0645">Protease</keyword>
<keyword evidence="1" id="KW-0378">Hydrolase</keyword>
<dbReference type="AlphaFoldDB" id="A0A7G9QNG7"/>
<dbReference type="RefSeq" id="WP_187595316.1">
    <property type="nucleotide sequence ID" value="NZ_CP060723.1"/>
</dbReference>
<gene>
    <name evidence="1" type="ORF">H9L23_12795</name>
</gene>
<dbReference type="KEGG" id="proe:H9L23_12795"/>
<keyword evidence="2" id="KW-1185">Reference proteome</keyword>
<name>A0A7G9QNG7_9SPHI</name>
<protein>
    <submittedName>
        <fullName evidence="1">Carboxypeptidase-like regulatory domain-containing protein</fullName>
    </submittedName>
</protein>
<sequence length="384" mass="43793">MKLKFCFNIILFWLFPYLLLAQTIKGKITDELSNSGVAYVTVQADANHKTISNENGEFELAVNSLPCDLTISHISYQPIKIKANDTFLNLKLKAIVQNLEEVVVGNNALSLMKSAYAKAVKSVDESYYAKAFFRQIAYEAERPTYLNEIFFNADWKNYSLMKWLPTESRYLKNDSHVSYSNLSFSVFTLSGYLSNSYYAKPLSSKLDSLYTFKIKSTYKSGDDEIAVISCKLKVKYEKAYFEGDYYLNTDTYNILKIDGTIKNFGLTSKGVLGAKLKEANLISQYSVNSNNKSILDFSVLTLKSRMTVLGLGTKNLELYSTLYVMDYDNAYNKDLKEIQNKTNDVKTTQNMVYNADFWRSNPTIKRTAKEEEAIKILEEAPTIK</sequence>
<dbReference type="InterPro" id="IPR008969">
    <property type="entry name" value="CarboxyPept-like_regulatory"/>
</dbReference>
<dbReference type="Proteomes" id="UP000515806">
    <property type="component" value="Chromosome"/>
</dbReference>
<organism evidence="1 2">
    <name type="scientific">Pedobacter roseus</name>
    <dbReference type="NCBI Taxonomy" id="336820"/>
    <lineage>
        <taxon>Bacteria</taxon>
        <taxon>Pseudomonadati</taxon>
        <taxon>Bacteroidota</taxon>
        <taxon>Sphingobacteriia</taxon>
        <taxon>Sphingobacteriales</taxon>
        <taxon>Sphingobacteriaceae</taxon>
        <taxon>Pedobacter</taxon>
    </lineage>
</organism>
<dbReference type="SUPFAM" id="SSF49464">
    <property type="entry name" value="Carboxypeptidase regulatory domain-like"/>
    <property type="match status" value="1"/>
</dbReference>
<evidence type="ECO:0000313" key="1">
    <source>
        <dbReference type="EMBL" id="QNN44892.1"/>
    </source>
</evidence>
<keyword evidence="1" id="KW-0121">Carboxypeptidase</keyword>
<accession>A0A7G9QNG7</accession>
<reference evidence="1 2" key="1">
    <citation type="submission" date="2020-08" db="EMBL/GenBank/DDBJ databases">
        <title>Genome sequence of Pedobacter roseus KACC 11594T.</title>
        <authorList>
            <person name="Hyun D.-W."/>
            <person name="Bae J.-W."/>
        </authorList>
    </citation>
    <scope>NUCLEOTIDE SEQUENCE [LARGE SCALE GENOMIC DNA]</scope>
    <source>
        <strain evidence="1 2">KACC 11594</strain>
    </source>
</reference>
<dbReference type="Pfam" id="PF13715">
    <property type="entry name" value="CarbopepD_reg_2"/>
    <property type="match status" value="1"/>
</dbReference>